<dbReference type="AlphaFoldDB" id="A0AAE1D9A6"/>
<protein>
    <submittedName>
        <fullName evidence="1">Uncharacterized protein</fullName>
    </submittedName>
</protein>
<accession>A0AAE1D9A6</accession>
<reference evidence="1" key="1">
    <citation type="journal article" date="2023" name="G3 (Bethesda)">
        <title>A reference genome for the long-term kleptoplast-retaining sea slug Elysia crispata morphotype clarki.</title>
        <authorList>
            <person name="Eastman K.E."/>
            <person name="Pendleton A.L."/>
            <person name="Shaikh M.A."/>
            <person name="Suttiyut T."/>
            <person name="Ogas R."/>
            <person name="Tomko P."/>
            <person name="Gavelis G."/>
            <person name="Widhalm J.R."/>
            <person name="Wisecaver J.H."/>
        </authorList>
    </citation>
    <scope>NUCLEOTIDE SEQUENCE</scope>
    <source>
        <strain evidence="1">ECLA1</strain>
    </source>
</reference>
<sequence>MGTLARRVVYGLDRGGYNMGTLARRVVILEGLDRWGYNIGGLARRVVVILSGATRSLTHRLMGPQPLGELAKWFRYDSMQIDNPKTLVTAGTIEECQLSAMKRYGKRLYRLKDSPQCE</sequence>
<organism evidence="1 2">
    <name type="scientific">Elysia crispata</name>
    <name type="common">lettuce slug</name>
    <dbReference type="NCBI Taxonomy" id="231223"/>
    <lineage>
        <taxon>Eukaryota</taxon>
        <taxon>Metazoa</taxon>
        <taxon>Spiralia</taxon>
        <taxon>Lophotrochozoa</taxon>
        <taxon>Mollusca</taxon>
        <taxon>Gastropoda</taxon>
        <taxon>Heterobranchia</taxon>
        <taxon>Euthyneura</taxon>
        <taxon>Panpulmonata</taxon>
        <taxon>Sacoglossa</taxon>
        <taxon>Placobranchoidea</taxon>
        <taxon>Plakobranchidae</taxon>
        <taxon>Elysia</taxon>
    </lineage>
</organism>
<name>A0AAE1D9A6_9GAST</name>
<comment type="caution">
    <text evidence="1">The sequence shown here is derived from an EMBL/GenBank/DDBJ whole genome shotgun (WGS) entry which is preliminary data.</text>
</comment>
<evidence type="ECO:0000313" key="1">
    <source>
        <dbReference type="EMBL" id="KAK3761505.1"/>
    </source>
</evidence>
<proteinExistence type="predicted"/>
<evidence type="ECO:0000313" key="2">
    <source>
        <dbReference type="Proteomes" id="UP001283361"/>
    </source>
</evidence>
<dbReference type="EMBL" id="JAWDGP010004877">
    <property type="protein sequence ID" value="KAK3761505.1"/>
    <property type="molecule type" value="Genomic_DNA"/>
</dbReference>
<gene>
    <name evidence="1" type="ORF">RRG08_016649</name>
</gene>
<keyword evidence="2" id="KW-1185">Reference proteome</keyword>
<dbReference type="Proteomes" id="UP001283361">
    <property type="component" value="Unassembled WGS sequence"/>
</dbReference>